<dbReference type="Gene3D" id="1.10.10.10">
    <property type="entry name" value="Winged helix-like DNA-binding domain superfamily/Winged helix DNA-binding domain"/>
    <property type="match status" value="1"/>
</dbReference>
<feature type="region of interest" description="Disordered" evidence="4">
    <location>
        <begin position="326"/>
        <end position="357"/>
    </location>
</feature>
<dbReference type="EMBL" id="JBHLZU010000010">
    <property type="protein sequence ID" value="MFB9904959.1"/>
    <property type="molecule type" value="Genomic_DNA"/>
</dbReference>
<evidence type="ECO:0000256" key="2">
    <source>
        <dbReference type="ARBA" id="ARBA00023125"/>
    </source>
</evidence>
<dbReference type="CDD" id="cd00090">
    <property type="entry name" value="HTH_ARSR"/>
    <property type="match status" value="1"/>
</dbReference>
<dbReference type="Pfam" id="PF12840">
    <property type="entry name" value="HTH_20"/>
    <property type="match status" value="1"/>
</dbReference>
<dbReference type="RefSeq" id="WP_377852160.1">
    <property type="nucleotide sequence ID" value="NZ_JBHLZU010000010.1"/>
</dbReference>
<keyword evidence="7" id="KW-1185">Reference proteome</keyword>
<keyword evidence="3" id="KW-0804">Transcription</keyword>
<name>A0ABV5ZVP3_9PSEU</name>
<feature type="compositionally biased region" description="Basic and acidic residues" evidence="4">
    <location>
        <begin position="330"/>
        <end position="344"/>
    </location>
</feature>
<proteinExistence type="predicted"/>
<evidence type="ECO:0000259" key="5">
    <source>
        <dbReference type="SMART" id="SM00418"/>
    </source>
</evidence>
<evidence type="ECO:0000256" key="1">
    <source>
        <dbReference type="ARBA" id="ARBA00023015"/>
    </source>
</evidence>
<gene>
    <name evidence="6" type="ORF">ACFFQA_13540</name>
</gene>
<comment type="caution">
    <text evidence="6">The sequence shown here is derived from an EMBL/GenBank/DDBJ whole genome shotgun (WGS) entry which is preliminary data.</text>
</comment>
<keyword evidence="2" id="KW-0238">DNA-binding</keyword>
<reference evidence="6 7" key="1">
    <citation type="submission" date="2024-09" db="EMBL/GenBank/DDBJ databases">
        <authorList>
            <person name="Sun Q."/>
            <person name="Mori K."/>
        </authorList>
    </citation>
    <scope>NUCLEOTIDE SEQUENCE [LARGE SCALE GENOMIC DNA]</scope>
    <source>
        <strain evidence="6 7">TBRC 7907</strain>
    </source>
</reference>
<sequence length="357" mass="39446">MLRIHFTAEDLGRTRVAAAPDPLWETVLSVQRLLARDGDVVFDGWRQRVRAAFTQPSLLDQLRLLLPLLPPRGYFPDFLTPANGAQGLRAGIEAILSTPKQRLRAELELLDNRYQLPSWVGALANGDREVLQRLTSAILCYHEVALAPYQSRLQACVDSDRAVRARTVLDAGSEGLLSGLRPLMRWSYPVLEVEYPVDQDLRLEGRGLLLLPSFFCYQYPVSLMDPTLTPVLVYPVEREVQWLGDTSERGQSETERSLAALLGNTRAGVLEAVAPGHTTSELARRMGISPASASQHATVLRNAGLVASRRYGSAVLHTLTPLGASLLRRPPADRKREQPAHDRAGPPAQLVRGHGKR</sequence>
<dbReference type="SMART" id="SM00418">
    <property type="entry name" value="HTH_ARSR"/>
    <property type="match status" value="1"/>
</dbReference>
<evidence type="ECO:0000313" key="7">
    <source>
        <dbReference type="Proteomes" id="UP001589693"/>
    </source>
</evidence>
<dbReference type="InterPro" id="IPR001845">
    <property type="entry name" value="HTH_ArsR_DNA-bd_dom"/>
</dbReference>
<dbReference type="InterPro" id="IPR011991">
    <property type="entry name" value="ArsR-like_HTH"/>
</dbReference>
<keyword evidence="1" id="KW-0805">Transcription regulation</keyword>
<evidence type="ECO:0000256" key="4">
    <source>
        <dbReference type="SAM" id="MobiDB-lite"/>
    </source>
</evidence>
<dbReference type="InterPro" id="IPR051011">
    <property type="entry name" value="Metal_resp_trans_reg"/>
</dbReference>
<organism evidence="6 7">
    <name type="scientific">Allokutzneria oryzae</name>
    <dbReference type="NCBI Taxonomy" id="1378989"/>
    <lineage>
        <taxon>Bacteria</taxon>
        <taxon>Bacillati</taxon>
        <taxon>Actinomycetota</taxon>
        <taxon>Actinomycetes</taxon>
        <taxon>Pseudonocardiales</taxon>
        <taxon>Pseudonocardiaceae</taxon>
        <taxon>Allokutzneria</taxon>
    </lineage>
</organism>
<accession>A0ABV5ZVP3</accession>
<dbReference type="Proteomes" id="UP001589693">
    <property type="component" value="Unassembled WGS sequence"/>
</dbReference>
<protein>
    <submittedName>
        <fullName evidence="6">ArsR/SmtB family transcription factor</fullName>
    </submittedName>
</protein>
<evidence type="ECO:0000313" key="6">
    <source>
        <dbReference type="EMBL" id="MFB9904959.1"/>
    </source>
</evidence>
<dbReference type="PANTHER" id="PTHR43132">
    <property type="entry name" value="ARSENICAL RESISTANCE OPERON REPRESSOR ARSR-RELATED"/>
    <property type="match status" value="1"/>
</dbReference>
<dbReference type="PANTHER" id="PTHR43132:SF8">
    <property type="entry name" value="HTH-TYPE TRANSCRIPTIONAL REGULATOR KMTR"/>
    <property type="match status" value="1"/>
</dbReference>
<dbReference type="InterPro" id="IPR036390">
    <property type="entry name" value="WH_DNA-bd_sf"/>
</dbReference>
<dbReference type="SUPFAM" id="SSF46785">
    <property type="entry name" value="Winged helix' DNA-binding domain"/>
    <property type="match status" value="1"/>
</dbReference>
<dbReference type="InterPro" id="IPR036388">
    <property type="entry name" value="WH-like_DNA-bd_sf"/>
</dbReference>
<feature type="domain" description="HTH arsR-type" evidence="5">
    <location>
        <begin position="256"/>
        <end position="328"/>
    </location>
</feature>
<evidence type="ECO:0000256" key="3">
    <source>
        <dbReference type="ARBA" id="ARBA00023163"/>
    </source>
</evidence>